<comment type="caution">
    <text evidence="2">The sequence shown here is derived from an EMBL/GenBank/DDBJ whole genome shotgun (WGS) entry which is preliminary data.</text>
</comment>
<dbReference type="Proteomes" id="UP000887116">
    <property type="component" value="Unassembled WGS sequence"/>
</dbReference>
<evidence type="ECO:0000256" key="1">
    <source>
        <dbReference type="SAM" id="MobiDB-lite"/>
    </source>
</evidence>
<evidence type="ECO:0000313" key="3">
    <source>
        <dbReference type="Proteomes" id="UP000887116"/>
    </source>
</evidence>
<dbReference type="SUPFAM" id="SSF50630">
    <property type="entry name" value="Acid proteases"/>
    <property type="match status" value="1"/>
</dbReference>
<accession>A0A8X6INN1</accession>
<dbReference type="InterPro" id="IPR036612">
    <property type="entry name" value="KH_dom_type_1_sf"/>
</dbReference>
<dbReference type="CDD" id="cd00303">
    <property type="entry name" value="retropepsin_like"/>
    <property type="match status" value="1"/>
</dbReference>
<dbReference type="GO" id="GO:0003723">
    <property type="term" value="F:RNA binding"/>
    <property type="evidence" value="ECO:0007669"/>
    <property type="project" value="InterPro"/>
</dbReference>
<dbReference type="Pfam" id="PF08284">
    <property type="entry name" value="RVP_2"/>
    <property type="match status" value="1"/>
</dbReference>
<evidence type="ECO:0000313" key="2">
    <source>
        <dbReference type="EMBL" id="GFQ97952.1"/>
    </source>
</evidence>
<protein>
    <submittedName>
        <fullName evidence="2">Uncharacterized protein</fullName>
    </submittedName>
</protein>
<reference evidence="2" key="1">
    <citation type="submission" date="2020-07" db="EMBL/GenBank/DDBJ databases">
        <title>Multicomponent nature underlies the extraordinary mechanical properties of spider dragline silk.</title>
        <authorList>
            <person name="Kono N."/>
            <person name="Nakamura H."/>
            <person name="Mori M."/>
            <person name="Yoshida Y."/>
            <person name="Ohtoshi R."/>
            <person name="Malay A.D."/>
            <person name="Moran D.A.P."/>
            <person name="Tomita M."/>
            <person name="Numata K."/>
            <person name="Arakawa K."/>
        </authorList>
    </citation>
    <scope>NUCLEOTIDE SEQUENCE</scope>
</reference>
<keyword evidence="3" id="KW-1185">Reference proteome</keyword>
<feature type="region of interest" description="Disordered" evidence="1">
    <location>
        <begin position="260"/>
        <end position="282"/>
    </location>
</feature>
<proteinExistence type="predicted"/>
<organism evidence="2 3">
    <name type="scientific">Trichonephila clavata</name>
    <name type="common">Joro spider</name>
    <name type="synonym">Nephila clavata</name>
    <dbReference type="NCBI Taxonomy" id="2740835"/>
    <lineage>
        <taxon>Eukaryota</taxon>
        <taxon>Metazoa</taxon>
        <taxon>Ecdysozoa</taxon>
        <taxon>Arthropoda</taxon>
        <taxon>Chelicerata</taxon>
        <taxon>Arachnida</taxon>
        <taxon>Araneae</taxon>
        <taxon>Araneomorphae</taxon>
        <taxon>Entelegynae</taxon>
        <taxon>Araneoidea</taxon>
        <taxon>Nephilidae</taxon>
        <taxon>Trichonephila</taxon>
    </lineage>
</organism>
<dbReference type="Gene3D" id="3.30.1370.10">
    <property type="entry name" value="K Homology domain, type 1"/>
    <property type="match status" value="1"/>
</dbReference>
<dbReference type="Gene3D" id="2.40.70.10">
    <property type="entry name" value="Acid Proteases"/>
    <property type="match status" value="1"/>
</dbReference>
<sequence>MTEYLKQESLIQKKTELLYLVTDVVLPEAFDQDAPVRQKDDALPSSLNQSHFYSFSSENNPISIIQISVCNTEAAVCADTGATHSVAGEKLYHLLRKKGLHFKEKTIPMTLADSRTQTTEILTTSVDINIQGKVIPTELIVLKNARGNRTLLGIDFLTAVGIVLDLQRKYWYFTETPHRKYNFLKAPLNINALLTIDPEPHPCQLRKNEGNPKYAHLNEDLHVEVSAYAAPSEAYRRVSLAFVELQRFFAISSRTIHPSTRATTTRTNSSDSRLLTRTSSDP</sequence>
<gene>
    <name evidence="2" type="primary">AVEN_222096_1</name>
    <name evidence="2" type="ORF">TNCT_529551</name>
</gene>
<dbReference type="InterPro" id="IPR021109">
    <property type="entry name" value="Peptidase_aspartic_dom_sf"/>
</dbReference>
<dbReference type="OrthoDB" id="6415115at2759"/>
<name>A0A8X6INN1_TRICU</name>
<dbReference type="AlphaFoldDB" id="A0A8X6INN1"/>
<dbReference type="EMBL" id="BMAO01034635">
    <property type="protein sequence ID" value="GFQ97952.1"/>
    <property type="molecule type" value="Genomic_DNA"/>
</dbReference>